<dbReference type="AlphaFoldDB" id="A0AB73IJQ3"/>
<comment type="caution">
    <text evidence="1">The sequence shown here is derived from an EMBL/GenBank/DDBJ whole genome shotgun (WGS) entry which is preliminary data.</text>
</comment>
<dbReference type="GO" id="GO:0008863">
    <property type="term" value="F:formate dehydrogenase (NAD+) activity"/>
    <property type="evidence" value="ECO:0007669"/>
    <property type="project" value="UniProtKB-EC"/>
</dbReference>
<dbReference type="InterPro" id="IPR021074">
    <property type="entry name" value="Formate_DH_dsu"/>
</dbReference>
<dbReference type="RefSeq" id="WP_088175305.1">
    <property type="nucleotide sequence ID" value="NZ_JAURTK010000004.1"/>
</dbReference>
<organism evidence="1 2">
    <name type="scientific">Paraburkholderia caledonica</name>
    <dbReference type="NCBI Taxonomy" id="134536"/>
    <lineage>
        <taxon>Bacteria</taxon>
        <taxon>Pseudomonadati</taxon>
        <taxon>Pseudomonadota</taxon>
        <taxon>Betaproteobacteria</taxon>
        <taxon>Burkholderiales</taxon>
        <taxon>Burkholderiaceae</taxon>
        <taxon>Paraburkholderia</taxon>
    </lineage>
</organism>
<reference evidence="1" key="1">
    <citation type="submission" date="2023-07" db="EMBL/GenBank/DDBJ databases">
        <title>Sorghum-associated microbial communities from plants grown in Nebraska, USA.</title>
        <authorList>
            <person name="Schachtman D."/>
        </authorList>
    </citation>
    <scope>NUCLEOTIDE SEQUENCE</scope>
    <source>
        <strain evidence="1">DS1061</strain>
    </source>
</reference>
<dbReference type="EMBL" id="JAURTK010000004">
    <property type="protein sequence ID" value="MDP9648347.1"/>
    <property type="molecule type" value="Genomic_DNA"/>
</dbReference>
<gene>
    <name evidence="1" type="ORF">J2793_003793</name>
</gene>
<name>A0AB73IJQ3_9BURK</name>
<keyword evidence="1" id="KW-0560">Oxidoreductase</keyword>
<accession>A0AB73IJQ3</accession>
<proteinExistence type="predicted"/>
<dbReference type="EC" id="1.17.1.9" evidence="1"/>
<evidence type="ECO:0000313" key="2">
    <source>
        <dbReference type="Proteomes" id="UP001229486"/>
    </source>
</evidence>
<sequence length="83" mass="9318">MDTQNLIDMANRIGDFFDSMPDREEAVTGVADHIRRFWEPRMRRALLAALDNPDAGGIAMSAIVREALVKHRERLTPAEPSIA</sequence>
<dbReference type="Pfam" id="PF11390">
    <property type="entry name" value="FdsD"/>
    <property type="match status" value="1"/>
</dbReference>
<protein>
    <submittedName>
        <fullName evidence="1">Formate dehydrogenase subunit delta</fullName>
        <ecNumber evidence="1">1.17.1.9</ecNumber>
    </submittedName>
</protein>
<evidence type="ECO:0000313" key="1">
    <source>
        <dbReference type="EMBL" id="MDP9648347.1"/>
    </source>
</evidence>
<dbReference type="Proteomes" id="UP001229486">
    <property type="component" value="Unassembled WGS sequence"/>
</dbReference>